<reference evidence="3" key="1">
    <citation type="journal article" date="2014" name="Proc. Natl. Acad. Sci. U.S.A.">
        <title>Extensive sampling of basidiomycete genomes demonstrates inadequacy of the white-rot/brown-rot paradigm for wood decay fungi.</title>
        <authorList>
            <person name="Riley R."/>
            <person name="Salamov A.A."/>
            <person name="Brown D.W."/>
            <person name="Nagy L.G."/>
            <person name="Floudas D."/>
            <person name="Held B.W."/>
            <person name="Levasseur A."/>
            <person name="Lombard V."/>
            <person name="Morin E."/>
            <person name="Otillar R."/>
            <person name="Lindquist E.A."/>
            <person name="Sun H."/>
            <person name="LaButti K.M."/>
            <person name="Schmutz J."/>
            <person name="Jabbour D."/>
            <person name="Luo H."/>
            <person name="Baker S.E."/>
            <person name="Pisabarro A.G."/>
            <person name="Walton J.D."/>
            <person name="Blanchette R.A."/>
            <person name="Henrissat B."/>
            <person name="Martin F."/>
            <person name="Cullen D."/>
            <person name="Hibbett D.S."/>
            <person name="Grigoriev I.V."/>
        </authorList>
    </citation>
    <scope>NUCLEOTIDE SEQUENCE [LARGE SCALE GENOMIC DNA]</scope>
    <source>
        <strain evidence="3">CBS 339.88</strain>
    </source>
</reference>
<accession>A0A067SPR8</accession>
<feature type="transmembrane region" description="Helical" evidence="1">
    <location>
        <begin position="167"/>
        <end position="188"/>
    </location>
</feature>
<keyword evidence="3" id="KW-1185">Reference proteome</keyword>
<gene>
    <name evidence="2" type="ORF">GALMADRAFT_145406</name>
</gene>
<dbReference type="EMBL" id="KL142401">
    <property type="protein sequence ID" value="KDR69694.1"/>
    <property type="molecule type" value="Genomic_DNA"/>
</dbReference>
<dbReference type="OrthoDB" id="3357408at2759"/>
<feature type="transmembrane region" description="Helical" evidence="1">
    <location>
        <begin position="101"/>
        <end position="119"/>
    </location>
</feature>
<feature type="transmembrane region" description="Helical" evidence="1">
    <location>
        <begin position="12"/>
        <end position="35"/>
    </location>
</feature>
<evidence type="ECO:0000313" key="3">
    <source>
        <dbReference type="Proteomes" id="UP000027222"/>
    </source>
</evidence>
<sequence>MQLPNFPIDKAYLVGGWLASAFWGAFTVLICIWGLSVSRNTRSRTHVAFPLAIIFMYILATVHISLVLARLVQAFIVHVNDEGAIMYLADIGAPLNRAKDMIYVSLIVSGDSIIIWRCFMVWNKSYFIIALPVCMVLGTAISGYGAIGHYFLTDPYIPETVQWAQSMLAVSMVTNILVTGLTAGRIWYVARKLDAESFGPSLLRYRSIILLIVESGVFMAVSKIIEFTLFQLAPDDGLDGLNALYIPLDCMPQIMGICPTFIMLAVSTGLSSPGTAAYTGNGTYPGQAGGGSGQSSRALMPMVFTRKGREMGTDTTLAVHMDPETKKTASFSTGSV</sequence>
<keyword evidence="1" id="KW-0812">Transmembrane</keyword>
<dbReference type="HOGENOM" id="CLU_044614_3_1_1"/>
<name>A0A067SPR8_GALM3</name>
<dbReference type="Proteomes" id="UP000027222">
    <property type="component" value="Unassembled WGS sequence"/>
</dbReference>
<dbReference type="AlphaFoldDB" id="A0A067SPR8"/>
<evidence type="ECO:0000313" key="2">
    <source>
        <dbReference type="EMBL" id="KDR69694.1"/>
    </source>
</evidence>
<keyword evidence="1" id="KW-0472">Membrane</keyword>
<proteinExistence type="predicted"/>
<organism evidence="2 3">
    <name type="scientific">Galerina marginata (strain CBS 339.88)</name>
    <dbReference type="NCBI Taxonomy" id="685588"/>
    <lineage>
        <taxon>Eukaryota</taxon>
        <taxon>Fungi</taxon>
        <taxon>Dikarya</taxon>
        <taxon>Basidiomycota</taxon>
        <taxon>Agaricomycotina</taxon>
        <taxon>Agaricomycetes</taxon>
        <taxon>Agaricomycetidae</taxon>
        <taxon>Agaricales</taxon>
        <taxon>Agaricineae</taxon>
        <taxon>Strophariaceae</taxon>
        <taxon>Galerina</taxon>
    </lineage>
</organism>
<feature type="transmembrane region" description="Helical" evidence="1">
    <location>
        <begin position="208"/>
        <end position="232"/>
    </location>
</feature>
<evidence type="ECO:0000256" key="1">
    <source>
        <dbReference type="SAM" id="Phobius"/>
    </source>
</evidence>
<feature type="transmembrane region" description="Helical" evidence="1">
    <location>
        <begin position="244"/>
        <end position="266"/>
    </location>
</feature>
<feature type="transmembrane region" description="Helical" evidence="1">
    <location>
        <begin position="126"/>
        <end position="147"/>
    </location>
</feature>
<keyword evidence="1" id="KW-1133">Transmembrane helix</keyword>
<protein>
    <submittedName>
        <fullName evidence="2">Uncharacterized protein</fullName>
    </submittedName>
</protein>
<feature type="transmembrane region" description="Helical" evidence="1">
    <location>
        <begin position="47"/>
        <end position="69"/>
    </location>
</feature>